<name>A0AA38GSH2_TAXCH</name>
<dbReference type="AlphaFoldDB" id="A0AA38GSH2"/>
<dbReference type="Proteomes" id="UP000824469">
    <property type="component" value="Unassembled WGS sequence"/>
</dbReference>
<gene>
    <name evidence="1" type="ORF">KI387_007786</name>
</gene>
<organism evidence="1 2">
    <name type="scientific">Taxus chinensis</name>
    <name type="common">Chinese yew</name>
    <name type="synonym">Taxus wallichiana var. chinensis</name>
    <dbReference type="NCBI Taxonomy" id="29808"/>
    <lineage>
        <taxon>Eukaryota</taxon>
        <taxon>Viridiplantae</taxon>
        <taxon>Streptophyta</taxon>
        <taxon>Embryophyta</taxon>
        <taxon>Tracheophyta</taxon>
        <taxon>Spermatophyta</taxon>
        <taxon>Pinopsida</taxon>
        <taxon>Pinidae</taxon>
        <taxon>Conifers II</taxon>
        <taxon>Cupressales</taxon>
        <taxon>Taxaceae</taxon>
        <taxon>Taxus</taxon>
    </lineage>
</organism>
<protein>
    <submittedName>
        <fullName evidence="1">Uncharacterized protein</fullName>
    </submittedName>
</protein>
<feature type="non-terminal residue" evidence="1">
    <location>
        <position position="59"/>
    </location>
</feature>
<keyword evidence="2" id="KW-1185">Reference proteome</keyword>
<comment type="caution">
    <text evidence="1">The sequence shown here is derived from an EMBL/GenBank/DDBJ whole genome shotgun (WGS) entry which is preliminary data.</text>
</comment>
<evidence type="ECO:0000313" key="2">
    <source>
        <dbReference type="Proteomes" id="UP000824469"/>
    </source>
</evidence>
<sequence length="59" mass="6163">MVGLDLDGVDFNSRDVGIVDADGVDVDSRDVGMGVGVDMVIDFKGMEVGKVDGGIMEED</sequence>
<proteinExistence type="predicted"/>
<dbReference type="EMBL" id="JAHRHJ020000002">
    <property type="protein sequence ID" value="KAH9327608.1"/>
    <property type="molecule type" value="Genomic_DNA"/>
</dbReference>
<accession>A0AA38GSH2</accession>
<reference evidence="1 2" key="1">
    <citation type="journal article" date="2021" name="Nat. Plants">
        <title>The Taxus genome provides insights into paclitaxel biosynthesis.</title>
        <authorList>
            <person name="Xiong X."/>
            <person name="Gou J."/>
            <person name="Liao Q."/>
            <person name="Li Y."/>
            <person name="Zhou Q."/>
            <person name="Bi G."/>
            <person name="Li C."/>
            <person name="Du R."/>
            <person name="Wang X."/>
            <person name="Sun T."/>
            <person name="Guo L."/>
            <person name="Liang H."/>
            <person name="Lu P."/>
            <person name="Wu Y."/>
            <person name="Zhang Z."/>
            <person name="Ro D.K."/>
            <person name="Shang Y."/>
            <person name="Huang S."/>
            <person name="Yan J."/>
        </authorList>
    </citation>
    <scope>NUCLEOTIDE SEQUENCE [LARGE SCALE GENOMIC DNA]</scope>
    <source>
        <strain evidence="1">Ta-2019</strain>
    </source>
</reference>
<evidence type="ECO:0000313" key="1">
    <source>
        <dbReference type="EMBL" id="KAH9327608.1"/>
    </source>
</evidence>